<dbReference type="OrthoDB" id="116498at2759"/>
<protein>
    <recommendedName>
        <fullName evidence="4">MULE transposase domain-containing protein</fullName>
    </recommendedName>
</protein>
<feature type="compositionally biased region" description="Basic and acidic residues" evidence="1">
    <location>
        <begin position="269"/>
        <end position="288"/>
    </location>
</feature>
<gene>
    <name evidence="2" type="ORF">PHPALM_37385</name>
</gene>
<evidence type="ECO:0000313" key="3">
    <source>
        <dbReference type="Proteomes" id="UP000237271"/>
    </source>
</evidence>
<sequence>MNIASTKRQTKGMVKYLMCFFHVVKNIAEKVSSFPADVVSTVFKHLYLMHYARDTTEFTDRYAAAQVAWTAIPQLKFFTEYFKKQWIDSPFSNWGCYHTPTGFAKTNNPVEQFNNAIKRDYSLRTLLKLVALVEQLTLMCCHRSRGTIVFSLESKPNRELQDRYKYLLSEGRLSIIQPHKHGLDFLLDGPSETHVAYVYQRGAPPRLPVPDQGNEKKRLGKRNKHYMETMEQPVGGWRVDMEARGTNIECVFMYWQRYVRREDQFRGKDNKKTLHKQKTYEKRKEPCGRTRAFA</sequence>
<organism evidence="2 3">
    <name type="scientific">Phytophthora palmivora</name>
    <dbReference type="NCBI Taxonomy" id="4796"/>
    <lineage>
        <taxon>Eukaryota</taxon>
        <taxon>Sar</taxon>
        <taxon>Stramenopiles</taxon>
        <taxon>Oomycota</taxon>
        <taxon>Peronosporomycetes</taxon>
        <taxon>Peronosporales</taxon>
        <taxon>Peronosporaceae</taxon>
        <taxon>Phytophthora</taxon>
    </lineage>
</organism>
<name>A0A2P4WXJ9_9STRA</name>
<feature type="region of interest" description="Disordered" evidence="1">
    <location>
        <begin position="269"/>
        <end position="294"/>
    </location>
</feature>
<reference evidence="2 3" key="1">
    <citation type="journal article" date="2017" name="Genome Biol. Evol.">
        <title>Phytophthora megakarya and P. palmivora, closely related causal agents of cacao black pod rot, underwent increases in genome sizes and gene numbers by different mechanisms.</title>
        <authorList>
            <person name="Ali S.S."/>
            <person name="Shao J."/>
            <person name="Lary D.J."/>
            <person name="Kronmiller B."/>
            <person name="Shen D."/>
            <person name="Strem M.D."/>
            <person name="Amoako-Attah I."/>
            <person name="Akrofi A.Y."/>
            <person name="Begoude B.A."/>
            <person name="Ten Hoopen G.M."/>
            <person name="Coulibaly K."/>
            <person name="Kebe B.I."/>
            <person name="Melnick R.L."/>
            <person name="Guiltinan M.J."/>
            <person name="Tyler B.M."/>
            <person name="Meinhardt L.W."/>
            <person name="Bailey B.A."/>
        </authorList>
    </citation>
    <scope>NUCLEOTIDE SEQUENCE [LARGE SCALE GENOMIC DNA]</scope>
    <source>
        <strain evidence="3">sbr112.9</strain>
    </source>
</reference>
<dbReference type="Proteomes" id="UP000237271">
    <property type="component" value="Unassembled WGS sequence"/>
</dbReference>
<comment type="caution">
    <text evidence="2">The sequence shown here is derived from an EMBL/GenBank/DDBJ whole genome shotgun (WGS) entry which is preliminary data.</text>
</comment>
<accession>A0A2P4WXJ9</accession>
<dbReference type="EMBL" id="NCKW01020395">
    <property type="protein sequence ID" value="POM58026.1"/>
    <property type="molecule type" value="Genomic_DNA"/>
</dbReference>
<evidence type="ECO:0008006" key="4">
    <source>
        <dbReference type="Google" id="ProtNLM"/>
    </source>
</evidence>
<dbReference type="AlphaFoldDB" id="A0A2P4WXJ9"/>
<proteinExistence type="predicted"/>
<evidence type="ECO:0000313" key="2">
    <source>
        <dbReference type="EMBL" id="POM58026.1"/>
    </source>
</evidence>
<keyword evidence="3" id="KW-1185">Reference proteome</keyword>
<evidence type="ECO:0000256" key="1">
    <source>
        <dbReference type="SAM" id="MobiDB-lite"/>
    </source>
</evidence>